<dbReference type="Gene3D" id="3.30.420.10">
    <property type="entry name" value="Ribonuclease H-like superfamily/Ribonuclease H"/>
    <property type="match status" value="1"/>
</dbReference>
<reference evidence="3 4" key="1">
    <citation type="journal article" date="2019" name="Commun. Biol.">
        <title>The bagworm genome reveals a unique fibroin gene that provides high tensile strength.</title>
        <authorList>
            <person name="Kono N."/>
            <person name="Nakamura H."/>
            <person name="Ohtoshi R."/>
            <person name="Tomita M."/>
            <person name="Numata K."/>
            <person name="Arakawa K."/>
        </authorList>
    </citation>
    <scope>NUCLEOTIDE SEQUENCE [LARGE SCALE GENOMIC DNA]</scope>
</reference>
<sequence>MEHFCKQQLFFFTVSLAHGEFITSSTLLLGSYKLVSVVTHIGPSQNCGHYTAIGQAPNGNYYQFDDSSVKPLPLSGVLATHAYIMFFEKDNGAMEDSLISAASTSNIVYGPQLPDNIMSRAKSPIKLPFYKSDERKSLLNLSNITTETSKSGVKPPVILNSTLSKSNASNSNSEPWVVNPNGDVEKVITTPKFLNGTKNDEDDNKNIIILKSLHCDDNNAKHRQFRNETELRTPEKNISSVKIVRLAKSPLEKLEEQMNNNVQRNGSSKLVPYDSESSGDERPDRNKEERLRKDQDVTVSKPSRCVSPRSLVVTTNSTHHTWTVSSESNAPLLSPSLNGVTNKKVKEKEENHQEDNNKSPNTSVSTMSPLSERSVSAPNSKAGSPVGAASIPPVPPAPPASLVGRHDTLRQLQHMSHRGYGAPVDSWPGHHSNMNRQVFEERRDERKRAMEGYDEMDHGRLKKVKKFHHCYNGFHGRSGYNPFQKQGHRVLYELKPRGVGRRFLTCELLLQRQKRKSVLHRIVTGAEKCIHYDNPKRRKSWGEPGHTSTSSAKPNIHGTTADTTTHATADGARPAPSYALCTYLIHI</sequence>
<feature type="compositionally biased region" description="Basic and acidic residues" evidence="1">
    <location>
        <begin position="279"/>
        <end position="296"/>
    </location>
</feature>
<dbReference type="GO" id="GO:0016579">
    <property type="term" value="P:protein deubiquitination"/>
    <property type="evidence" value="ECO:0007669"/>
    <property type="project" value="InterPro"/>
</dbReference>
<feature type="domain" description="USP" evidence="2">
    <location>
        <begin position="1"/>
        <end position="90"/>
    </location>
</feature>
<proteinExistence type="predicted"/>
<dbReference type="AlphaFoldDB" id="A0A4C1XN74"/>
<feature type="compositionally biased region" description="Low complexity" evidence="1">
    <location>
        <begin position="557"/>
        <end position="570"/>
    </location>
</feature>
<evidence type="ECO:0000256" key="1">
    <source>
        <dbReference type="SAM" id="MobiDB-lite"/>
    </source>
</evidence>
<dbReference type="Pfam" id="PF00443">
    <property type="entry name" value="UCH"/>
    <property type="match status" value="1"/>
</dbReference>
<dbReference type="InterPro" id="IPR001394">
    <property type="entry name" value="Peptidase_C19_UCH"/>
</dbReference>
<dbReference type="InterPro" id="IPR018200">
    <property type="entry name" value="USP_CS"/>
</dbReference>
<dbReference type="GO" id="GO:0004843">
    <property type="term" value="F:cysteine-type deubiquitinase activity"/>
    <property type="evidence" value="ECO:0007669"/>
    <property type="project" value="InterPro"/>
</dbReference>
<dbReference type="SUPFAM" id="SSF54001">
    <property type="entry name" value="Cysteine proteinases"/>
    <property type="match status" value="1"/>
</dbReference>
<keyword evidence="3" id="KW-0378">Hydrolase</keyword>
<name>A0A4C1XN74_EUMVA</name>
<evidence type="ECO:0000259" key="2">
    <source>
        <dbReference type="PROSITE" id="PS50235"/>
    </source>
</evidence>
<feature type="compositionally biased region" description="Polar residues" evidence="1">
    <location>
        <begin position="358"/>
        <end position="382"/>
    </location>
</feature>
<dbReference type="GO" id="GO:0003676">
    <property type="term" value="F:nucleic acid binding"/>
    <property type="evidence" value="ECO:0007669"/>
    <property type="project" value="InterPro"/>
</dbReference>
<feature type="compositionally biased region" description="Basic and acidic residues" evidence="1">
    <location>
        <begin position="344"/>
        <end position="357"/>
    </location>
</feature>
<gene>
    <name evidence="3" type="primary">Usp36</name>
    <name evidence="3" type="ORF">EVAR_53012_1</name>
</gene>
<organism evidence="3 4">
    <name type="scientific">Eumeta variegata</name>
    <name type="common">Bagworm moth</name>
    <name type="synonym">Eumeta japonica</name>
    <dbReference type="NCBI Taxonomy" id="151549"/>
    <lineage>
        <taxon>Eukaryota</taxon>
        <taxon>Metazoa</taxon>
        <taxon>Ecdysozoa</taxon>
        <taxon>Arthropoda</taxon>
        <taxon>Hexapoda</taxon>
        <taxon>Insecta</taxon>
        <taxon>Pterygota</taxon>
        <taxon>Neoptera</taxon>
        <taxon>Endopterygota</taxon>
        <taxon>Lepidoptera</taxon>
        <taxon>Glossata</taxon>
        <taxon>Ditrysia</taxon>
        <taxon>Tineoidea</taxon>
        <taxon>Psychidae</taxon>
        <taxon>Oiketicinae</taxon>
        <taxon>Eumeta</taxon>
    </lineage>
</organism>
<feature type="compositionally biased region" description="Polar residues" evidence="1">
    <location>
        <begin position="312"/>
        <end position="341"/>
    </location>
</feature>
<dbReference type="PROSITE" id="PS00973">
    <property type="entry name" value="USP_2"/>
    <property type="match status" value="1"/>
</dbReference>
<dbReference type="OrthoDB" id="420187at2759"/>
<dbReference type="InterPro" id="IPR036397">
    <property type="entry name" value="RNaseH_sf"/>
</dbReference>
<feature type="compositionally biased region" description="Polar residues" evidence="1">
    <location>
        <begin position="258"/>
        <end position="268"/>
    </location>
</feature>
<dbReference type="InterPro" id="IPR038765">
    <property type="entry name" value="Papain-like_cys_pep_sf"/>
</dbReference>
<dbReference type="Proteomes" id="UP000299102">
    <property type="component" value="Unassembled WGS sequence"/>
</dbReference>
<dbReference type="Gene3D" id="3.90.70.10">
    <property type="entry name" value="Cysteine proteinases"/>
    <property type="match status" value="1"/>
</dbReference>
<protein>
    <submittedName>
        <fullName evidence="3">Ubiquitin carboxyl-terminal hydrolase 36</fullName>
    </submittedName>
</protein>
<feature type="region of interest" description="Disordered" evidence="1">
    <location>
        <begin position="258"/>
        <end position="403"/>
    </location>
</feature>
<evidence type="ECO:0000313" key="4">
    <source>
        <dbReference type="Proteomes" id="UP000299102"/>
    </source>
</evidence>
<keyword evidence="4" id="KW-1185">Reference proteome</keyword>
<dbReference type="STRING" id="151549.A0A4C1XN74"/>
<dbReference type="EMBL" id="BGZK01000900">
    <property type="protein sequence ID" value="GBP64513.1"/>
    <property type="molecule type" value="Genomic_DNA"/>
</dbReference>
<feature type="region of interest" description="Disordered" evidence="1">
    <location>
        <begin position="535"/>
        <end position="570"/>
    </location>
</feature>
<evidence type="ECO:0000313" key="3">
    <source>
        <dbReference type="EMBL" id="GBP64513.1"/>
    </source>
</evidence>
<accession>A0A4C1XN74</accession>
<comment type="caution">
    <text evidence="3">The sequence shown here is derived from an EMBL/GenBank/DDBJ whole genome shotgun (WGS) entry which is preliminary data.</text>
</comment>
<dbReference type="PROSITE" id="PS50235">
    <property type="entry name" value="USP_3"/>
    <property type="match status" value="1"/>
</dbReference>
<dbReference type="InterPro" id="IPR028889">
    <property type="entry name" value="USP"/>
</dbReference>